<organism evidence="4 5">
    <name type="scientific">Takifugu rubripes</name>
    <name type="common">Japanese pufferfish</name>
    <name type="synonym">Fugu rubripes</name>
    <dbReference type="NCBI Taxonomy" id="31033"/>
    <lineage>
        <taxon>Eukaryota</taxon>
        <taxon>Metazoa</taxon>
        <taxon>Chordata</taxon>
        <taxon>Craniata</taxon>
        <taxon>Vertebrata</taxon>
        <taxon>Euteleostomi</taxon>
        <taxon>Actinopterygii</taxon>
        <taxon>Neopterygii</taxon>
        <taxon>Teleostei</taxon>
        <taxon>Neoteleostei</taxon>
        <taxon>Acanthomorphata</taxon>
        <taxon>Eupercaria</taxon>
        <taxon>Tetraodontiformes</taxon>
        <taxon>Tetradontoidea</taxon>
        <taxon>Tetraodontidae</taxon>
        <taxon>Takifugu</taxon>
    </lineage>
</organism>
<dbReference type="Pfam" id="PF06467">
    <property type="entry name" value="zf-FCS"/>
    <property type="match status" value="1"/>
</dbReference>
<keyword evidence="2" id="KW-0862">Zinc</keyword>
<keyword evidence="1" id="KW-0863">Zinc-finger</keyword>
<protein>
    <recommendedName>
        <fullName evidence="3">MYM-type domain-containing protein</fullName>
    </recommendedName>
</protein>
<proteinExistence type="predicted"/>
<dbReference type="Proteomes" id="UP000005226">
    <property type="component" value="Chromosome 12"/>
</dbReference>
<evidence type="ECO:0000256" key="2">
    <source>
        <dbReference type="ARBA" id="ARBA00022833"/>
    </source>
</evidence>
<keyword evidence="5" id="KW-1185">Reference proteome</keyword>
<dbReference type="InterPro" id="IPR051284">
    <property type="entry name" value="ZnF_MYMT-QRICH1"/>
</dbReference>
<dbReference type="PANTHER" id="PTHR45736:SF5">
    <property type="entry name" value="ZINC FINGER MYM-TYPE PROTEIN 4"/>
    <property type="match status" value="1"/>
</dbReference>
<evidence type="ECO:0000313" key="4">
    <source>
        <dbReference type="Ensembl" id="ENSTRUP00000053451.2"/>
    </source>
</evidence>
<reference evidence="4 5" key="1">
    <citation type="journal article" date="2011" name="Genome Biol. Evol.">
        <title>Integration of the genetic map and genome assembly of fugu facilitates insights into distinct features of genome evolution in teleosts and mammals.</title>
        <authorList>
            <person name="Kai W."/>
            <person name="Kikuchi K."/>
            <person name="Tohari S."/>
            <person name="Chew A.K."/>
            <person name="Tay A."/>
            <person name="Fujiwara A."/>
            <person name="Hosoya S."/>
            <person name="Suetake H."/>
            <person name="Naruse K."/>
            <person name="Brenner S."/>
            <person name="Suzuki Y."/>
            <person name="Venkatesh B."/>
        </authorList>
    </citation>
    <scope>NUCLEOTIDE SEQUENCE [LARGE SCALE GENOMIC DNA]</scope>
</reference>
<evidence type="ECO:0000256" key="1">
    <source>
        <dbReference type="ARBA" id="ARBA00022771"/>
    </source>
</evidence>
<name>A0A3B5KBS3_TAKRU</name>
<reference evidence="4" key="2">
    <citation type="submission" date="2025-08" db="UniProtKB">
        <authorList>
            <consortium name="Ensembl"/>
        </authorList>
    </citation>
    <scope>IDENTIFICATION</scope>
</reference>
<dbReference type="STRING" id="31033.ENSTRUP00000088272"/>
<dbReference type="SUPFAM" id="SSF57716">
    <property type="entry name" value="Glucocorticoid receptor-like (DNA-binding domain)"/>
    <property type="match status" value="1"/>
</dbReference>
<dbReference type="Ensembl" id="ENSTRUT00000049991.2">
    <property type="protein sequence ID" value="ENSTRUP00000053451.2"/>
    <property type="gene ID" value="ENSTRUG00000020885.2"/>
</dbReference>
<reference evidence="4" key="3">
    <citation type="submission" date="2025-09" db="UniProtKB">
        <authorList>
            <consortium name="Ensembl"/>
        </authorList>
    </citation>
    <scope>IDENTIFICATION</scope>
</reference>
<dbReference type="PANTHER" id="PTHR45736">
    <property type="entry name" value="ZINC FINGER MYM-TYPE PROTEIN"/>
    <property type="match status" value="1"/>
</dbReference>
<evidence type="ECO:0000259" key="3">
    <source>
        <dbReference type="Pfam" id="PF06467"/>
    </source>
</evidence>
<sequence length="139" mass="15364">NPPFGSFPLFVEMQMICSCCKKILRRGQTAFQKKGFIDVFCSKNCLFQMFPTNKTLPKTCHQCQKVILQPLDLIMAAVDIKGTMKDFCSVACLASFKSNAASRQSPQPVCSICKNNRCTMVSNSLRPSTLPGTLSTILV</sequence>
<feature type="domain" description="MYM-type" evidence="3">
    <location>
        <begin position="58"/>
        <end position="96"/>
    </location>
</feature>
<dbReference type="InParanoid" id="A0A3B5KBS3"/>
<evidence type="ECO:0000313" key="5">
    <source>
        <dbReference type="Proteomes" id="UP000005226"/>
    </source>
</evidence>
<accession>A0A3B5KBS3</accession>
<dbReference type="InterPro" id="IPR010507">
    <property type="entry name" value="Znf_MYM"/>
</dbReference>
<dbReference type="AlphaFoldDB" id="A0A3B5KBS3"/>
<keyword evidence="1" id="KW-0479">Metal-binding</keyword>
<dbReference type="GO" id="GO:0008270">
    <property type="term" value="F:zinc ion binding"/>
    <property type="evidence" value="ECO:0007669"/>
    <property type="project" value="UniProtKB-KW"/>
</dbReference>